<dbReference type="OrthoDB" id="1001883at2759"/>
<protein>
    <submittedName>
        <fullName evidence="1">Uncharacterized protein</fullName>
    </submittedName>
</protein>
<dbReference type="PANTHER" id="PTHR31973:SF197">
    <property type="entry name" value="SWIM-TYPE DOMAIN-CONTAINING PROTEIN"/>
    <property type="match status" value="1"/>
</dbReference>
<reference evidence="1 2" key="1">
    <citation type="journal article" date="2021" name="Plant Biotechnol. J.">
        <title>Multi-omics assisted identification of the key and species-specific regulatory components of drought-tolerant mechanisms in Gossypium stocksii.</title>
        <authorList>
            <person name="Yu D."/>
            <person name="Ke L."/>
            <person name="Zhang D."/>
            <person name="Wu Y."/>
            <person name="Sun Y."/>
            <person name="Mei J."/>
            <person name="Sun J."/>
            <person name="Sun Y."/>
        </authorList>
    </citation>
    <scope>NUCLEOTIDE SEQUENCE [LARGE SCALE GENOMIC DNA]</scope>
    <source>
        <strain evidence="2">cv. E1</strain>
        <tissue evidence="1">Leaf</tissue>
    </source>
</reference>
<sequence>MQICGVRLLSYKYVILGAQFQSKSIEIKKGLINVLNEWFPDLEHRVCARYIYVNWQKTWKGLNRKVQFWNCARSTFVEDFDHQLQKLKVMGETSTDK</sequence>
<dbReference type="EMBL" id="JAIQCV010000001">
    <property type="protein sequence ID" value="KAH1129166.1"/>
    <property type="molecule type" value="Genomic_DNA"/>
</dbReference>
<evidence type="ECO:0000313" key="2">
    <source>
        <dbReference type="Proteomes" id="UP000828251"/>
    </source>
</evidence>
<keyword evidence="2" id="KW-1185">Reference proteome</keyword>
<organism evidence="1 2">
    <name type="scientific">Gossypium stocksii</name>
    <dbReference type="NCBI Taxonomy" id="47602"/>
    <lineage>
        <taxon>Eukaryota</taxon>
        <taxon>Viridiplantae</taxon>
        <taxon>Streptophyta</taxon>
        <taxon>Embryophyta</taxon>
        <taxon>Tracheophyta</taxon>
        <taxon>Spermatophyta</taxon>
        <taxon>Magnoliopsida</taxon>
        <taxon>eudicotyledons</taxon>
        <taxon>Gunneridae</taxon>
        <taxon>Pentapetalae</taxon>
        <taxon>rosids</taxon>
        <taxon>malvids</taxon>
        <taxon>Malvales</taxon>
        <taxon>Malvaceae</taxon>
        <taxon>Malvoideae</taxon>
        <taxon>Gossypium</taxon>
    </lineage>
</organism>
<evidence type="ECO:0000313" key="1">
    <source>
        <dbReference type="EMBL" id="KAH1129166.1"/>
    </source>
</evidence>
<proteinExistence type="predicted"/>
<comment type="caution">
    <text evidence="1">The sequence shown here is derived from an EMBL/GenBank/DDBJ whole genome shotgun (WGS) entry which is preliminary data.</text>
</comment>
<dbReference type="PANTHER" id="PTHR31973">
    <property type="entry name" value="POLYPROTEIN, PUTATIVE-RELATED"/>
    <property type="match status" value="1"/>
</dbReference>
<dbReference type="AlphaFoldDB" id="A0A9D4AKL4"/>
<name>A0A9D4AKL4_9ROSI</name>
<accession>A0A9D4AKL4</accession>
<dbReference type="Proteomes" id="UP000828251">
    <property type="component" value="Unassembled WGS sequence"/>
</dbReference>
<gene>
    <name evidence="1" type="ORF">J1N35_000544</name>
</gene>